<name>A0AAU6W271_9VIRU</name>
<dbReference type="SUPFAM" id="SSF47413">
    <property type="entry name" value="lambda repressor-like DNA-binding domains"/>
    <property type="match status" value="1"/>
</dbReference>
<dbReference type="Gene3D" id="1.10.260.40">
    <property type="entry name" value="lambda repressor-like DNA-binding domains"/>
    <property type="match status" value="1"/>
</dbReference>
<evidence type="ECO:0000313" key="2">
    <source>
        <dbReference type="EMBL" id="XAI70791.1"/>
    </source>
</evidence>
<dbReference type="CDD" id="cd00093">
    <property type="entry name" value="HTH_XRE"/>
    <property type="match status" value="1"/>
</dbReference>
<protein>
    <submittedName>
        <fullName evidence="2">Repressor-like protein</fullName>
    </submittedName>
</protein>
<sequence length="66" mass="7337">MNLGKSIKMALAKREMSQKDLAERMGWSVVWTNTLANKKSARSETIESLAAAFNMKTSEFVALGEE</sequence>
<dbReference type="InterPro" id="IPR010982">
    <property type="entry name" value="Lambda_DNA-bd_dom_sf"/>
</dbReference>
<accession>A0AAU6W271</accession>
<evidence type="ECO:0000259" key="1">
    <source>
        <dbReference type="PROSITE" id="PS50943"/>
    </source>
</evidence>
<dbReference type="SMART" id="SM00530">
    <property type="entry name" value="HTH_XRE"/>
    <property type="match status" value="1"/>
</dbReference>
<reference evidence="2" key="1">
    <citation type="journal article" date="2024" name="J. Gen. Virol.">
        <title>Novel phages of Pseudomonas syringae unveil numerous potential auxiliary metabolic genes.</title>
        <authorList>
            <person name="Feltin C."/>
            <person name="Garneau J.R."/>
            <person name="Morris C.E."/>
            <person name="Berard A."/>
            <person name="Torres-Barcelo C."/>
        </authorList>
    </citation>
    <scope>NUCLEOTIDE SEQUENCE</scope>
</reference>
<dbReference type="PROSITE" id="PS50943">
    <property type="entry name" value="HTH_CROC1"/>
    <property type="match status" value="1"/>
</dbReference>
<gene>
    <name evidence="2" type="ORF">Orisa03_00058</name>
</gene>
<organism evidence="2">
    <name type="scientific">Pseudomonas phage Orisa03</name>
    <dbReference type="NCBI Taxonomy" id="3138542"/>
    <lineage>
        <taxon>Viruses</taxon>
    </lineage>
</organism>
<dbReference type="EMBL" id="PP179327">
    <property type="protein sequence ID" value="XAI70791.1"/>
    <property type="molecule type" value="Genomic_DNA"/>
</dbReference>
<dbReference type="InterPro" id="IPR001387">
    <property type="entry name" value="Cro/C1-type_HTH"/>
</dbReference>
<dbReference type="GO" id="GO:0003677">
    <property type="term" value="F:DNA binding"/>
    <property type="evidence" value="ECO:0007669"/>
    <property type="project" value="InterPro"/>
</dbReference>
<feature type="domain" description="HTH cro/C1-type" evidence="1">
    <location>
        <begin position="7"/>
        <end position="60"/>
    </location>
</feature>
<proteinExistence type="predicted"/>
<dbReference type="Pfam" id="PF13443">
    <property type="entry name" value="HTH_26"/>
    <property type="match status" value="1"/>
</dbReference>